<evidence type="ECO:0000259" key="10">
    <source>
        <dbReference type="PROSITE" id="PS50165"/>
    </source>
</evidence>
<comment type="caution">
    <text evidence="11">The sequence shown here is derived from an EMBL/GenBank/DDBJ whole genome shotgun (WGS) entry which is preliminary data.</text>
</comment>
<evidence type="ECO:0000259" key="8">
    <source>
        <dbReference type="PROSITE" id="PS50151"/>
    </source>
</evidence>
<dbReference type="SUPFAM" id="SSF46600">
    <property type="entry name" value="C-terminal UvrC-binding domain of UvrB"/>
    <property type="match status" value="1"/>
</dbReference>
<dbReference type="HAMAP" id="MF_00203">
    <property type="entry name" value="UvrC"/>
    <property type="match status" value="1"/>
</dbReference>
<keyword evidence="5 7" id="KW-0234">DNA repair</keyword>
<dbReference type="InterPro" id="IPR035901">
    <property type="entry name" value="GIY-YIG_endonuc_sf"/>
</dbReference>
<dbReference type="EMBL" id="AVQL01000454">
    <property type="protein sequence ID" value="KEQ00198.1"/>
    <property type="molecule type" value="Genomic_DNA"/>
</dbReference>
<dbReference type="Gene3D" id="4.10.860.10">
    <property type="entry name" value="UVR domain"/>
    <property type="match status" value="1"/>
</dbReference>
<dbReference type="FunFam" id="3.30.420.340:FF:000001">
    <property type="entry name" value="UvrABC system protein C"/>
    <property type="match status" value="1"/>
</dbReference>
<comment type="subcellular location">
    <subcellularLocation>
        <location evidence="7">Cytoplasm</location>
    </subcellularLocation>
</comment>
<dbReference type="Gene3D" id="1.10.150.20">
    <property type="entry name" value="5' to 3' exonuclease, C-terminal subdomain"/>
    <property type="match status" value="1"/>
</dbReference>
<dbReference type="InterPro" id="IPR004791">
    <property type="entry name" value="UvrC"/>
</dbReference>
<dbReference type="GO" id="GO:0005737">
    <property type="term" value="C:cytoplasm"/>
    <property type="evidence" value="ECO:0007669"/>
    <property type="project" value="UniProtKB-SubCell"/>
</dbReference>
<dbReference type="PROSITE" id="PS50151">
    <property type="entry name" value="UVR"/>
    <property type="match status" value="1"/>
</dbReference>
<protein>
    <recommendedName>
        <fullName evidence="7">UvrABC system protein C</fullName>
        <shortName evidence="7">Protein UvrC</shortName>
    </recommendedName>
    <alternativeName>
        <fullName evidence="7">Excinuclease ABC subunit C</fullName>
    </alternativeName>
</protein>
<dbReference type="Proteomes" id="UP000027644">
    <property type="component" value="Unassembled WGS sequence"/>
</dbReference>
<comment type="function">
    <text evidence="7">The UvrABC repair system catalyzes the recognition and processing of DNA lesions. UvrC both incises the 5' and 3' sides of the lesion. The N-terminal half is responsible for the 3' incision and the C-terminal half is responsible for the 5' incision.</text>
</comment>
<evidence type="ECO:0000256" key="4">
    <source>
        <dbReference type="ARBA" id="ARBA00022881"/>
    </source>
</evidence>
<dbReference type="GO" id="GO:0009380">
    <property type="term" value="C:excinuclease repair complex"/>
    <property type="evidence" value="ECO:0007669"/>
    <property type="project" value="InterPro"/>
</dbReference>
<comment type="subunit">
    <text evidence="7">Interacts with UvrB in an incision complex.</text>
</comment>
<dbReference type="AlphaFoldDB" id="A0A074V434"/>
<dbReference type="InterPro" id="IPR036876">
    <property type="entry name" value="UVR_dom_sf"/>
</dbReference>
<dbReference type="GO" id="GO:0009432">
    <property type="term" value="P:SOS response"/>
    <property type="evidence" value="ECO:0007669"/>
    <property type="project" value="UniProtKB-UniRule"/>
</dbReference>
<dbReference type="CDD" id="cd10434">
    <property type="entry name" value="GIY-YIG_UvrC_Cho"/>
    <property type="match status" value="1"/>
</dbReference>
<dbReference type="Pfam" id="PF01541">
    <property type="entry name" value="GIY-YIG"/>
    <property type="match status" value="1"/>
</dbReference>
<dbReference type="PROSITE" id="PS50165">
    <property type="entry name" value="UVRC"/>
    <property type="match status" value="1"/>
</dbReference>
<evidence type="ECO:0000256" key="5">
    <source>
        <dbReference type="ARBA" id="ARBA00023204"/>
    </source>
</evidence>
<dbReference type="Pfam" id="PF08459">
    <property type="entry name" value="UvrC_RNaseH_dom"/>
    <property type="match status" value="1"/>
</dbReference>
<keyword evidence="1 7" id="KW-0963">Cytoplasm</keyword>
<reference evidence="11 12" key="1">
    <citation type="journal article" date="2014" name="PLoS Genet.">
        <title>Hidden diversity in honey bee gut symbionts detected by single-cell genomics.</title>
        <authorList>
            <person name="Engel P."/>
            <person name="Stepanauskas R."/>
            <person name="Moran N."/>
        </authorList>
    </citation>
    <scope>NUCLEOTIDE SEQUENCE [LARGE SCALE GENOMIC DNA]</scope>
    <source>
        <strain evidence="11 12">SCGC AB-598-J21</strain>
    </source>
</reference>
<feature type="domain" description="UvrC family homology region profile" evidence="10">
    <location>
        <begin position="268"/>
        <end position="494"/>
    </location>
</feature>
<proteinExistence type="inferred from homology"/>
<dbReference type="FunFam" id="3.40.1440.10:FF:000001">
    <property type="entry name" value="UvrABC system protein C"/>
    <property type="match status" value="1"/>
</dbReference>
<name>A0A074V434_9NEIS</name>
<dbReference type="Gene3D" id="3.30.420.340">
    <property type="entry name" value="UvrC, RNAse H endonuclease domain"/>
    <property type="match status" value="1"/>
</dbReference>
<dbReference type="GO" id="GO:0006289">
    <property type="term" value="P:nucleotide-excision repair"/>
    <property type="evidence" value="ECO:0007669"/>
    <property type="project" value="UniProtKB-UniRule"/>
</dbReference>
<dbReference type="Pfam" id="PF22920">
    <property type="entry name" value="UvrC_RNaseH"/>
    <property type="match status" value="1"/>
</dbReference>
<evidence type="ECO:0000256" key="7">
    <source>
        <dbReference type="HAMAP-Rule" id="MF_00203"/>
    </source>
</evidence>
<gene>
    <name evidence="7" type="primary">uvrC</name>
    <name evidence="11" type="ORF">SASC598J21_020810</name>
</gene>
<evidence type="ECO:0000256" key="2">
    <source>
        <dbReference type="ARBA" id="ARBA00022763"/>
    </source>
</evidence>
<dbReference type="GO" id="GO:0009381">
    <property type="term" value="F:excinuclease ABC activity"/>
    <property type="evidence" value="ECO:0007669"/>
    <property type="project" value="UniProtKB-UniRule"/>
</dbReference>
<dbReference type="SMART" id="SM00465">
    <property type="entry name" value="GIYc"/>
    <property type="match status" value="1"/>
</dbReference>
<dbReference type="SUPFAM" id="SSF47781">
    <property type="entry name" value="RuvA domain 2-like"/>
    <property type="match status" value="1"/>
</dbReference>
<dbReference type="Gene3D" id="3.40.1440.10">
    <property type="entry name" value="GIY-YIG endonuclease"/>
    <property type="match status" value="1"/>
</dbReference>
<dbReference type="PROSITE" id="PS50164">
    <property type="entry name" value="GIY_YIG"/>
    <property type="match status" value="1"/>
</dbReference>
<organism evidence="11 12">
    <name type="scientific">Snodgrassella alvi SCGC AB-598-J21</name>
    <dbReference type="NCBI Taxonomy" id="1385367"/>
    <lineage>
        <taxon>Bacteria</taxon>
        <taxon>Pseudomonadati</taxon>
        <taxon>Pseudomonadota</taxon>
        <taxon>Betaproteobacteria</taxon>
        <taxon>Neisseriales</taxon>
        <taxon>Neisseriaceae</taxon>
        <taxon>Snodgrassella</taxon>
    </lineage>
</organism>
<evidence type="ECO:0000259" key="9">
    <source>
        <dbReference type="PROSITE" id="PS50164"/>
    </source>
</evidence>
<keyword evidence="2 7" id="KW-0227">DNA damage</keyword>
<keyword evidence="4 7" id="KW-0267">Excision nuclease</keyword>
<comment type="similarity">
    <text evidence="7">Belongs to the UvrC family.</text>
</comment>
<dbReference type="Pfam" id="PF02151">
    <property type="entry name" value="UVR"/>
    <property type="match status" value="1"/>
</dbReference>
<dbReference type="SUPFAM" id="SSF82771">
    <property type="entry name" value="GIY-YIG endonuclease"/>
    <property type="match status" value="1"/>
</dbReference>
<dbReference type="Pfam" id="PF14520">
    <property type="entry name" value="HHH_5"/>
    <property type="match status" value="1"/>
</dbReference>
<dbReference type="InterPro" id="IPR001943">
    <property type="entry name" value="UVR_dom"/>
</dbReference>
<dbReference type="PANTHER" id="PTHR30562:SF1">
    <property type="entry name" value="UVRABC SYSTEM PROTEIN C"/>
    <property type="match status" value="1"/>
</dbReference>
<evidence type="ECO:0000313" key="12">
    <source>
        <dbReference type="Proteomes" id="UP000027644"/>
    </source>
</evidence>
<dbReference type="PANTHER" id="PTHR30562">
    <property type="entry name" value="UVRC/OXIDOREDUCTASE"/>
    <property type="match status" value="1"/>
</dbReference>
<keyword evidence="3 7" id="KW-0228">DNA excision</keyword>
<dbReference type="InterPro" id="IPR038476">
    <property type="entry name" value="UvrC_RNase_H_dom_sf"/>
</dbReference>
<feature type="domain" description="UVR" evidence="8">
    <location>
        <begin position="215"/>
        <end position="250"/>
    </location>
</feature>
<dbReference type="GO" id="GO:0003677">
    <property type="term" value="F:DNA binding"/>
    <property type="evidence" value="ECO:0007669"/>
    <property type="project" value="UniProtKB-UniRule"/>
</dbReference>
<evidence type="ECO:0000313" key="11">
    <source>
        <dbReference type="EMBL" id="KEQ00198.1"/>
    </source>
</evidence>
<dbReference type="InterPro" id="IPR000305">
    <property type="entry name" value="GIY-YIG_endonuc"/>
</dbReference>
<dbReference type="InterPro" id="IPR050066">
    <property type="entry name" value="UvrABC_protein_C"/>
</dbReference>
<dbReference type="NCBIfam" id="NF001824">
    <property type="entry name" value="PRK00558.1-5"/>
    <property type="match status" value="1"/>
</dbReference>
<evidence type="ECO:0000256" key="1">
    <source>
        <dbReference type="ARBA" id="ARBA00022490"/>
    </source>
</evidence>
<accession>A0A074V434</accession>
<dbReference type="NCBIfam" id="TIGR00194">
    <property type="entry name" value="uvrC"/>
    <property type="match status" value="1"/>
</dbReference>
<dbReference type="InterPro" id="IPR001162">
    <property type="entry name" value="UvrC_RNase_H_dom"/>
</dbReference>
<evidence type="ECO:0000256" key="3">
    <source>
        <dbReference type="ARBA" id="ARBA00022769"/>
    </source>
</evidence>
<keyword evidence="6 7" id="KW-0742">SOS response</keyword>
<feature type="domain" description="GIY-YIG" evidence="9">
    <location>
        <begin position="28"/>
        <end position="106"/>
    </location>
</feature>
<evidence type="ECO:0000256" key="6">
    <source>
        <dbReference type="ARBA" id="ARBA00023236"/>
    </source>
</evidence>
<sequence>MTNTTATSSSNADSNKFDIALFLKNLPLVPGVYRMLDANDKVLYVGKAVNLKRRVSSYFQKTDLSPRIQLMVKQVARIEITATHSETEALILENNFIKALSPKYNILFRDDKSYPYLMLSGHKFPQMAYYRGSLKKNNQYFGPYPNGYAVRNSIQTLQKVFRLRTCEDSVFEHRDRACLLYQIKRCSGPCTGHINAEDYQSSVKAAISFLQGKTSELTASLHTKMQHAAEQLDFETAAQVRDQIQALGLMQSQQFIDSKQARHNDIDILALAEENDIVCIHWVSIRGGRHVGDKNFFPDTRYRVTEKLNHYGEAFAAQHYLGKNKPDIIISNFQLPKSLCEALNNENGKQIQFIHKTVGERRVWLNMAERNAHMAIVQHRLQQHSQQHRIEALAQLLDMDAVNLNRIECFDISHTQGEATIASCVVYEDEAMQPVKYRRYNITTAKAGDDYAAMREVLTRRYGRLADNDDSIGAWPDLVLIDGGKGQVHMALDVWQELGIHIPIVGIAKGPERKAGLEELIIPHQQRNIRVEPHNPALHLLQTVRDESHRFAITGHRQKRAKARVTSSLNDIPGIGSKRRQALLTRFGGLRGVVAASVHDLSQTEGISLALAEKIYDALH</sequence>
<dbReference type="InterPro" id="IPR047296">
    <property type="entry name" value="GIY-YIG_UvrC_Cho"/>
</dbReference>
<dbReference type="InterPro" id="IPR010994">
    <property type="entry name" value="RuvA_2-like"/>
</dbReference>